<name>I8UIM5_9BACL</name>
<dbReference type="InterPro" id="IPR024211">
    <property type="entry name" value="DUF3841"/>
</dbReference>
<evidence type="ECO:0000313" key="1">
    <source>
        <dbReference type="EMBL" id="EIT86683.1"/>
    </source>
</evidence>
<organism evidence="1 2">
    <name type="scientific">Fictibacillus macauensis ZFHKF-1</name>
    <dbReference type="NCBI Taxonomy" id="1196324"/>
    <lineage>
        <taxon>Bacteria</taxon>
        <taxon>Bacillati</taxon>
        <taxon>Bacillota</taxon>
        <taxon>Bacilli</taxon>
        <taxon>Bacillales</taxon>
        <taxon>Fictibacillaceae</taxon>
        <taxon>Fictibacillus</taxon>
    </lineage>
</organism>
<proteinExistence type="predicted"/>
<reference evidence="1 2" key="1">
    <citation type="journal article" date="2012" name="J. Bacteriol.">
        <title>Genome of Bacillus macauensis ZFHKF-1, a Long-Chain-Forming Bacterium.</title>
        <authorList>
            <person name="Cai L."/>
            <person name="Zhang T."/>
        </authorList>
    </citation>
    <scope>NUCLEOTIDE SEQUENCE [LARGE SCALE GENOMIC DNA]</scope>
    <source>
        <strain evidence="1 2">ZFHKF-1</strain>
    </source>
</reference>
<dbReference type="Pfam" id="PF12952">
    <property type="entry name" value="DUF3841"/>
    <property type="match status" value="1"/>
</dbReference>
<dbReference type="AlphaFoldDB" id="I8UIM5"/>
<dbReference type="RefSeq" id="WP_007200878.1">
    <property type="nucleotide sequence ID" value="NZ_AKKV01000020.1"/>
</dbReference>
<dbReference type="eggNOG" id="ENOG5032SGW">
    <property type="taxonomic scope" value="Bacteria"/>
</dbReference>
<comment type="caution">
    <text evidence="1">The sequence shown here is derived from an EMBL/GenBank/DDBJ whole genome shotgun (WGS) entry which is preliminary data.</text>
</comment>
<sequence length="174" mass="21009">MIVHTVQPLSIYWLMRDQGYYEGSSKYVCEDFKKPYDWMKAQMMDRIPDYQGSSYPVWVWKRTVNRNEECLLPTGQRGVILTLDIPDQQILWSCFESWHCILNDSPVTLNEAEWEKYDRENWANMQETWPRIFDFDLLKTIDPEWHNFDDNWVQGVTPKITMDQVKKVKRFIAK</sequence>
<dbReference type="EMBL" id="AKKV01000020">
    <property type="protein sequence ID" value="EIT86683.1"/>
    <property type="molecule type" value="Genomic_DNA"/>
</dbReference>
<keyword evidence="2" id="KW-1185">Reference proteome</keyword>
<evidence type="ECO:0000313" key="2">
    <source>
        <dbReference type="Proteomes" id="UP000004080"/>
    </source>
</evidence>
<dbReference type="Proteomes" id="UP000004080">
    <property type="component" value="Unassembled WGS sequence"/>
</dbReference>
<dbReference type="STRING" id="1196324.A374_03894"/>
<dbReference type="PATRIC" id="fig|1196324.3.peg.789"/>
<gene>
    <name evidence="1" type="ORF">A374_03894</name>
</gene>
<evidence type="ECO:0008006" key="3">
    <source>
        <dbReference type="Google" id="ProtNLM"/>
    </source>
</evidence>
<accession>I8UIM5</accession>
<protein>
    <recommendedName>
        <fullName evidence="3">DUF3841 domain-containing protein</fullName>
    </recommendedName>
</protein>
<dbReference type="OrthoDB" id="286252at2"/>